<feature type="domain" description="FtsX extracellular" evidence="15">
    <location>
        <begin position="56"/>
        <end position="155"/>
    </location>
</feature>
<evidence type="ECO:0000256" key="9">
    <source>
        <dbReference type="ARBA" id="ARBA00022989"/>
    </source>
</evidence>
<evidence type="ECO:0000256" key="7">
    <source>
        <dbReference type="ARBA" id="ARBA00022618"/>
    </source>
</evidence>
<dbReference type="PANTHER" id="PTHR47755">
    <property type="entry name" value="CELL DIVISION PROTEIN FTSX"/>
    <property type="match status" value="1"/>
</dbReference>
<keyword evidence="7 12" id="KW-0132">Cell division</keyword>
<feature type="transmembrane region" description="Helical" evidence="13">
    <location>
        <begin position="177"/>
        <end position="201"/>
    </location>
</feature>
<dbReference type="Proteomes" id="UP000317303">
    <property type="component" value="Unassembled WGS sequence"/>
</dbReference>
<dbReference type="RefSeq" id="WP_030534108.1">
    <property type="nucleotide sequence ID" value="NZ_JOIJ01000024.1"/>
</dbReference>
<dbReference type="NCBIfam" id="NF038346">
    <property type="entry name" value="FtsX_actino"/>
    <property type="match status" value="1"/>
</dbReference>
<accession>A0A660CGX4</accession>
<dbReference type="GO" id="GO:0005886">
    <property type="term" value="C:plasma membrane"/>
    <property type="evidence" value="ECO:0007669"/>
    <property type="project" value="UniProtKB-SubCell"/>
</dbReference>
<dbReference type="Gene3D" id="3.30.70.3040">
    <property type="match status" value="1"/>
</dbReference>
<comment type="similarity">
    <text evidence="3 12">Belongs to the ABC-4 integral membrane protein family. FtsX subfamily.</text>
</comment>
<keyword evidence="17" id="KW-1185">Reference proteome</keyword>
<dbReference type="AlphaFoldDB" id="A0A660CGX4"/>
<evidence type="ECO:0000256" key="4">
    <source>
        <dbReference type="ARBA" id="ARBA00011160"/>
    </source>
</evidence>
<evidence type="ECO:0000259" key="15">
    <source>
        <dbReference type="Pfam" id="PF18075"/>
    </source>
</evidence>
<dbReference type="InterPro" id="IPR047929">
    <property type="entry name" value="FtsX_actino"/>
</dbReference>
<dbReference type="Pfam" id="PF02687">
    <property type="entry name" value="FtsX"/>
    <property type="match status" value="1"/>
</dbReference>
<evidence type="ECO:0000256" key="10">
    <source>
        <dbReference type="ARBA" id="ARBA00023136"/>
    </source>
</evidence>
<dbReference type="InterPro" id="IPR003838">
    <property type="entry name" value="ABC3_permease_C"/>
</dbReference>
<keyword evidence="11 12" id="KW-0131">Cell cycle</keyword>
<dbReference type="Pfam" id="PF18075">
    <property type="entry name" value="FtsX_ECD"/>
    <property type="match status" value="1"/>
</dbReference>
<feature type="transmembrane region" description="Helical" evidence="13">
    <location>
        <begin position="269"/>
        <end position="293"/>
    </location>
</feature>
<evidence type="ECO:0000256" key="11">
    <source>
        <dbReference type="ARBA" id="ARBA00023306"/>
    </source>
</evidence>
<keyword evidence="8 13" id="KW-0812">Transmembrane</keyword>
<evidence type="ECO:0000256" key="1">
    <source>
        <dbReference type="ARBA" id="ARBA00003552"/>
    </source>
</evidence>
<dbReference type="GO" id="GO:0051301">
    <property type="term" value="P:cell division"/>
    <property type="evidence" value="ECO:0007669"/>
    <property type="project" value="UniProtKB-KW"/>
</dbReference>
<evidence type="ECO:0000313" key="17">
    <source>
        <dbReference type="Proteomes" id="UP000317303"/>
    </source>
</evidence>
<feature type="domain" description="ABC3 transporter permease C-terminal" evidence="14">
    <location>
        <begin position="178"/>
        <end position="293"/>
    </location>
</feature>
<sequence length="299" mass="32697">MRASFVFSEVVTGLRRNVTMTIAMILTTAISLGMFGGGLLFVRTIDKMQASYLDDVEVTVYLTQDISANDQNCTAEPCSTIRQSLESNQAVESVVFEDREQAYERFQRIFEGQPELVELARPESLPASLHVKLFDPERSDVIVQEFSNQPGVANVDDQNKFLDRFFSLLNSGRNGTFIVALIAALAAVLLIANTIQVSAYTRRTEVGIMRLVGATRWYTQLPFLLEAVVAGVIGAVLGTGGLIAIKYIALDRILEATGGAIPKIELIDILFPVAPILLGVSILISAVTGYVTLRAYVRT</sequence>
<evidence type="ECO:0000256" key="13">
    <source>
        <dbReference type="SAM" id="Phobius"/>
    </source>
</evidence>
<dbReference type="EMBL" id="VLJV01000001">
    <property type="protein sequence ID" value="TWH22596.1"/>
    <property type="molecule type" value="Genomic_DNA"/>
</dbReference>
<dbReference type="PIRSF" id="PIRSF003097">
    <property type="entry name" value="FtsX"/>
    <property type="match status" value="1"/>
</dbReference>
<keyword evidence="6 12" id="KW-1003">Cell membrane</keyword>
<comment type="caution">
    <text evidence="16">The sequence shown here is derived from an EMBL/GenBank/DDBJ whole genome shotgun (WGS) entry which is preliminary data.</text>
</comment>
<feature type="transmembrane region" description="Helical" evidence="13">
    <location>
        <begin position="221"/>
        <end position="248"/>
    </location>
</feature>
<evidence type="ECO:0000256" key="6">
    <source>
        <dbReference type="ARBA" id="ARBA00022475"/>
    </source>
</evidence>
<comment type="function">
    <text evidence="1">Part of the ABC transporter FtsEX involved in cellular division.</text>
</comment>
<dbReference type="InterPro" id="IPR004513">
    <property type="entry name" value="FtsX"/>
</dbReference>
<evidence type="ECO:0000313" key="16">
    <source>
        <dbReference type="EMBL" id="TWH22596.1"/>
    </source>
</evidence>
<evidence type="ECO:0000256" key="3">
    <source>
        <dbReference type="ARBA" id="ARBA00007379"/>
    </source>
</evidence>
<keyword evidence="10 12" id="KW-0472">Membrane</keyword>
<evidence type="ECO:0000256" key="8">
    <source>
        <dbReference type="ARBA" id="ARBA00022692"/>
    </source>
</evidence>
<gene>
    <name evidence="16" type="ORF">JD82_04484</name>
</gene>
<evidence type="ECO:0000256" key="2">
    <source>
        <dbReference type="ARBA" id="ARBA00004651"/>
    </source>
</evidence>
<name>A0A660CGX4_9PSEU</name>
<organism evidence="16 17">
    <name type="scientific">Prauserella rugosa</name>
    <dbReference type="NCBI Taxonomy" id="43354"/>
    <lineage>
        <taxon>Bacteria</taxon>
        <taxon>Bacillati</taxon>
        <taxon>Actinomycetota</taxon>
        <taxon>Actinomycetes</taxon>
        <taxon>Pseudonocardiales</taxon>
        <taxon>Pseudonocardiaceae</taxon>
        <taxon>Prauserella</taxon>
    </lineage>
</organism>
<dbReference type="OrthoDB" id="9812531at2"/>
<comment type="subcellular location">
    <subcellularLocation>
        <location evidence="2">Cell membrane</location>
        <topology evidence="2">Multi-pass membrane protein</topology>
    </subcellularLocation>
</comment>
<keyword evidence="9 13" id="KW-1133">Transmembrane helix</keyword>
<proteinExistence type="inferred from homology"/>
<dbReference type="PANTHER" id="PTHR47755:SF1">
    <property type="entry name" value="CELL DIVISION PROTEIN FTSX"/>
    <property type="match status" value="1"/>
</dbReference>
<evidence type="ECO:0000256" key="12">
    <source>
        <dbReference type="PIRNR" id="PIRNR003097"/>
    </source>
</evidence>
<comment type="subunit">
    <text evidence="4">Forms a membrane-associated complex with FtsE.</text>
</comment>
<feature type="transmembrane region" description="Helical" evidence="13">
    <location>
        <begin position="20"/>
        <end position="42"/>
    </location>
</feature>
<protein>
    <recommendedName>
        <fullName evidence="5 12">Cell division protein FtsX</fullName>
    </recommendedName>
</protein>
<dbReference type="InterPro" id="IPR040690">
    <property type="entry name" value="FtsX_ECD"/>
</dbReference>
<reference evidence="16 17" key="1">
    <citation type="submission" date="2019-07" db="EMBL/GenBank/DDBJ databases">
        <title>R&amp;d 2014.</title>
        <authorList>
            <person name="Klenk H.-P."/>
        </authorList>
    </citation>
    <scope>NUCLEOTIDE SEQUENCE [LARGE SCALE GENOMIC DNA]</scope>
    <source>
        <strain evidence="16 17">DSM 43194</strain>
    </source>
</reference>
<evidence type="ECO:0000256" key="5">
    <source>
        <dbReference type="ARBA" id="ARBA00021907"/>
    </source>
</evidence>
<evidence type="ECO:0000259" key="14">
    <source>
        <dbReference type="Pfam" id="PF02687"/>
    </source>
</evidence>